<feature type="chain" id="PRO_5037186862" description="Outer membrane protein beta-barrel domain-containing protein" evidence="1">
    <location>
        <begin position="24"/>
        <end position="258"/>
    </location>
</feature>
<proteinExistence type="predicted"/>
<dbReference type="InterPro" id="IPR011250">
    <property type="entry name" value="OMP/PagP_B-barrel"/>
</dbReference>
<accession>A0A933SDV7</accession>
<dbReference type="EMBL" id="JACRIW010000031">
    <property type="protein sequence ID" value="MBI5168638.1"/>
    <property type="molecule type" value="Genomic_DNA"/>
</dbReference>
<reference evidence="2" key="1">
    <citation type="submission" date="2020-07" db="EMBL/GenBank/DDBJ databases">
        <title>Huge and variable diversity of episymbiotic CPR bacteria and DPANN archaea in groundwater ecosystems.</title>
        <authorList>
            <person name="He C.Y."/>
            <person name="Keren R."/>
            <person name="Whittaker M."/>
            <person name="Farag I.F."/>
            <person name="Doudna J."/>
            <person name="Cate J.H.D."/>
            <person name="Banfield J.F."/>
        </authorList>
    </citation>
    <scope>NUCLEOTIDE SEQUENCE</scope>
    <source>
        <strain evidence="2">NC_groundwater_1813_Pr3_B-0.1um_71_17</strain>
    </source>
</reference>
<protein>
    <recommendedName>
        <fullName evidence="4">Outer membrane protein beta-barrel domain-containing protein</fullName>
    </recommendedName>
</protein>
<keyword evidence="1" id="KW-0732">Signal</keyword>
<gene>
    <name evidence="2" type="ORF">HZA61_04030</name>
</gene>
<dbReference type="Proteomes" id="UP000696931">
    <property type="component" value="Unassembled WGS sequence"/>
</dbReference>
<comment type="caution">
    <text evidence="2">The sequence shown here is derived from an EMBL/GenBank/DDBJ whole genome shotgun (WGS) entry which is preliminary data.</text>
</comment>
<organism evidence="2 3">
    <name type="scientific">Eiseniibacteriota bacterium</name>
    <dbReference type="NCBI Taxonomy" id="2212470"/>
    <lineage>
        <taxon>Bacteria</taxon>
        <taxon>Candidatus Eiseniibacteriota</taxon>
    </lineage>
</organism>
<evidence type="ECO:0000313" key="2">
    <source>
        <dbReference type="EMBL" id="MBI5168638.1"/>
    </source>
</evidence>
<feature type="signal peptide" evidence="1">
    <location>
        <begin position="1"/>
        <end position="23"/>
    </location>
</feature>
<dbReference type="AlphaFoldDB" id="A0A933SDV7"/>
<evidence type="ECO:0000256" key="1">
    <source>
        <dbReference type="SAM" id="SignalP"/>
    </source>
</evidence>
<dbReference type="SUPFAM" id="SSF56925">
    <property type="entry name" value="OMPA-like"/>
    <property type="match status" value="1"/>
</dbReference>
<evidence type="ECO:0000313" key="3">
    <source>
        <dbReference type="Proteomes" id="UP000696931"/>
    </source>
</evidence>
<evidence type="ECO:0008006" key="4">
    <source>
        <dbReference type="Google" id="ProtNLM"/>
    </source>
</evidence>
<sequence length="258" mass="27301">MNTRNLHLAAMTAALLVTTVTRADAVTTTSEFVLPTPSLAAVTTASAPDVQFMGTHYRPRGGSRSTLGSSSVSQIHLGYYDPDGDASKRFLLGIRGGPMIDEHIQLGVGVDWAHKNEKTSSVSHSEIGPGGTPIEVRTDLASASYNFFPLMAFVQISADDDLGVVPYFGAAAGYEVLSLSAENFQTGDTYDGTFGGWGWQLWGGAALPLSGRTRVTGELYVNGGELNRDVDNVLTGGTYRETVSADGMGLRLGLAWGF</sequence>
<name>A0A933SDV7_UNCEI</name>
<dbReference type="Gene3D" id="2.40.160.20">
    <property type="match status" value="1"/>
</dbReference>